<evidence type="ECO:0000256" key="1">
    <source>
        <dbReference type="SAM" id="MobiDB-lite"/>
    </source>
</evidence>
<evidence type="ECO:0000313" key="2">
    <source>
        <dbReference type="EMBL" id="ABM97172.1"/>
    </source>
</evidence>
<geneLocation type="plasmid" evidence="2 3">
    <name>RPME01</name>
</geneLocation>
<dbReference type="eggNOG" id="ENOG502Z87S">
    <property type="taxonomic scope" value="Bacteria"/>
</dbReference>
<protein>
    <recommendedName>
        <fullName evidence="4">Cobalamine biosynthesis protein</fullName>
    </recommendedName>
</protein>
<gene>
    <name evidence="2" type="ordered locus">Mpe_B0397</name>
</gene>
<evidence type="ECO:0008006" key="4">
    <source>
        <dbReference type="Google" id="ProtNLM"/>
    </source>
</evidence>
<dbReference type="Pfam" id="PF11348">
    <property type="entry name" value="DUF3150"/>
    <property type="match status" value="1"/>
</dbReference>
<dbReference type="HOGENOM" id="CLU_066864_0_0_4"/>
<evidence type="ECO:0000313" key="3">
    <source>
        <dbReference type="Proteomes" id="UP000000366"/>
    </source>
</evidence>
<keyword evidence="3" id="KW-1185">Reference proteome</keyword>
<keyword evidence="2" id="KW-0614">Plasmid</keyword>
<dbReference type="KEGG" id="mpt:Mpe_B0397"/>
<dbReference type="AlphaFoldDB" id="A2SNN3"/>
<organism evidence="2 3">
    <name type="scientific">Methylibium petroleiphilum (strain ATCC BAA-1232 / LMG 22953 / PM1)</name>
    <dbReference type="NCBI Taxonomy" id="420662"/>
    <lineage>
        <taxon>Bacteria</taxon>
        <taxon>Pseudomonadati</taxon>
        <taxon>Pseudomonadota</taxon>
        <taxon>Betaproteobacteria</taxon>
        <taxon>Burkholderiales</taxon>
        <taxon>Sphaerotilaceae</taxon>
        <taxon>Methylibium</taxon>
    </lineage>
</organism>
<dbReference type="InterPro" id="IPR021496">
    <property type="entry name" value="DUF3150"/>
</dbReference>
<name>A2SNN3_METPP</name>
<dbReference type="EMBL" id="CP000556">
    <property type="protein sequence ID" value="ABM97172.1"/>
    <property type="molecule type" value="Genomic_DNA"/>
</dbReference>
<reference evidence="2 3" key="1">
    <citation type="journal article" date="2007" name="J. Bacteriol.">
        <title>Whole-genome analysis of the methyl tert-butyl ether-degrading beta-proteobacterium Methylibium petroleiphilum PM1.</title>
        <authorList>
            <person name="Kane S.R."/>
            <person name="Chakicherla A.Y."/>
            <person name="Chain P.S.G."/>
            <person name="Schmidt R."/>
            <person name="Shin M.W."/>
            <person name="Legler T.C."/>
            <person name="Scow K.M."/>
            <person name="Larimer F.W."/>
            <person name="Lucas S.M."/>
            <person name="Richardson P.M."/>
            <person name="Hristova K.R."/>
        </authorList>
    </citation>
    <scope>NUCLEOTIDE SEQUENCE [LARGE SCALE GENOMIC DNA]</scope>
    <source>
        <strain evidence="3">ATCC BAA-1232 / LMG 22953 / PM1</strain>
        <plasmid evidence="2 3">RPME01</plasmid>
    </source>
</reference>
<proteinExistence type="predicted"/>
<feature type="region of interest" description="Disordered" evidence="1">
    <location>
        <begin position="318"/>
        <end position="342"/>
    </location>
</feature>
<dbReference type="Proteomes" id="UP000000366">
    <property type="component" value="Plasmid RPME01"/>
</dbReference>
<sequence>MNVLNEMVLVDFIVGGSTGEKTTAADDFMREVGKMLPKGAFSWVSKYRTLAKREILKVGVARRVNNRVRGYFVELKSAPALTDKLKVIKTDFLKEKAEFLQKLPTIVNDWASHPDNQAATKGGTLRADLIRLHAPSVADLDRVLSFDVSAIQLQQTSFFGEDDALKTEVNGLVGQAALEIAEDVKKSWKGPAGGRTSSRVLGLVRRIRNKANAVAVLSPKFENLRRMCDDVLQSAPGEGLIEGIAFLQVSALLGFCTEPENILADQAIDFDPLDVEAPAETQAAAAEAEAGVDTQQQLGIETVEAEAIVAAETAAVAEDHAASEAAEETTESVQTDTPVFEF</sequence>
<accession>A2SNN3</accession>